<evidence type="ECO:0000256" key="2">
    <source>
        <dbReference type="ARBA" id="ARBA00023002"/>
    </source>
</evidence>
<evidence type="ECO:0000256" key="3">
    <source>
        <dbReference type="ARBA" id="ARBA00023027"/>
    </source>
</evidence>
<dbReference type="SUPFAM" id="SSF51735">
    <property type="entry name" value="NAD(P)-binding Rossmann-fold domains"/>
    <property type="match status" value="1"/>
</dbReference>
<feature type="binding site" evidence="5">
    <location>
        <position position="45"/>
    </location>
    <ligand>
        <name>substrate</name>
    </ligand>
</feature>
<dbReference type="PROSITE" id="PS00065">
    <property type="entry name" value="D_2_HYDROXYACID_DH_1"/>
    <property type="match status" value="1"/>
</dbReference>
<dbReference type="PANTHER" id="PTHR42938:SF9">
    <property type="entry name" value="FORMATE DEHYDROGENASE 1"/>
    <property type="match status" value="1"/>
</dbReference>
<gene>
    <name evidence="5 9" type="primary">pdxB</name>
    <name evidence="9" type="ORF">PAUR_a2603</name>
</gene>
<keyword evidence="3 5" id="KW-0520">NAD</keyword>
<feature type="binding site" evidence="5">
    <location>
        <position position="67"/>
    </location>
    <ligand>
        <name>substrate</name>
    </ligand>
</feature>
<name>A0ABR9EDM9_9GAMM</name>
<keyword evidence="2 5" id="KW-0560">Oxidoreductase</keyword>
<organism evidence="9 10">
    <name type="scientific">Pseudoalteromonas aurantia 208</name>
    <dbReference type="NCBI Taxonomy" id="1314867"/>
    <lineage>
        <taxon>Bacteria</taxon>
        <taxon>Pseudomonadati</taxon>
        <taxon>Pseudomonadota</taxon>
        <taxon>Gammaproteobacteria</taxon>
        <taxon>Alteromonadales</taxon>
        <taxon>Pseudoalteromonadaceae</taxon>
        <taxon>Pseudoalteromonas</taxon>
    </lineage>
</organism>
<dbReference type="Gene3D" id="3.40.50.720">
    <property type="entry name" value="NAD(P)-binding Rossmann-like Domain"/>
    <property type="match status" value="2"/>
</dbReference>
<reference evidence="9 10" key="1">
    <citation type="submission" date="2015-03" db="EMBL/GenBank/DDBJ databases">
        <title>Genome sequence of Pseudoalteromonas aurantia.</title>
        <authorList>
            <person name="Xie B.-B."/>
            <person name="Rong J.-C."/>
            <person name="Qin Q.-L."/>
            <person name="Zhang Y.-Z."/>
        </authorList>
    </citation>
    <scope>NUCLEOTIDE SEQUENCE [LARGE SCALE GENOMIC DNA]</scope>
    <source>
        <strain evidence="9 10">208</strain>
    </source>
</reference>
<evidence type="ECO:0000256" key="5">
    <source>
        <dbReference type="HAMAP-Rule" id="MF_01825"/>
    </source>
</evidence>
<feature type="domain" description="D-isomer specific 2-hydroxyacid dehydrogenase catalytic" evidence="6">
    <location>
        <begin position="14"/>
        <end position="280"/>
    </location>
</feature>
<comment type="similarity">
    <text evidence="5">Belongs to the D-isomer specific 2-hydroxyacid dehydrogenase family. PdxB subfamily.</text>
</comment>
<protein>
    <recommendedName>
        <fullName evidence="5">Erythronate-4-phosphate dehydrogenase</fullName>
        <ecNumber evidence="5">1.1.1.290</ecNumber>
    </recommendedName>
</protein>
<dbReference type="InterPro" id="IPR024531">
    <property type="entry name" value="Erythronate-4-P_DHase_dimer"/>
</dbReference>
<comment type="subunit">
    <text evidence="5">Homodimer.</text>
</comment>
<dbReference type="CDD" id="cd12158">
    <property type="entry name" value="ErythrP_dh"/>
    <property type="match status" value="1"/>
</dbReference>
<dbReference type="Pfam" id="PF11890">
    <property type="entry name" value="DUF3410"/>
    <property type="match status" value="1"/>
</dbReference>
<dbReference type="InterPro" id="IPR020921">
    <property type="entry name" value="Erythronate-4-P_DHase"/>
</dbReference>
<dbReference type="InterPro" id="IPR006140">
    <property type="entry name" value="D-isomer_DH_NAD-bd"/>
</dbReference>
<comment type="subcellular location">
    <subcellularLocation>
        <location evidence="5">Cytoplasm</location>
    </subcellularLocation>
</comment>
<keyword evidence="1 5" id="KW-0963">Cytoplasm</keyword>
<dbReference type="InterPro" id="IPR029753">
    <property type="entry name" value="D-isomer_DH_CS"/>
</dbReference>
<dbReference type="RefSeq" id="WP_192508098.1">
    <property type="nucleotide sequence ID" value="NZ_AQGV01000012.1"/>
</dbReference>
<dbReference type="HAMAP" id="MF_01825">
    <property type="entry name" value="PdxB"/>
    <property type="match status" value="1"/>
</dbReference>
<keyword evidence="10" id="KW-1185">Reference proteome</keyword>
<dbReference type="InterPro" id="IPR029752">
    <property type="entry name" value="D-isomer_DH_CS1"/>
</dbReference>
<evidence type="ECO:0000313" key="10">
    <source>
        <dbReference type="Proteomes" id="UP000615755"/>
    </source>
</evidence>
<feature type="active site" evidence="5">
    <location>
        <position position="209"/>
    </location>
</feature>
<evidence type="ECO:0000313" key="9">
    <source>
        <dbReference type="EMBL" id="MBE0368882.1"/>
    </source>
</evidence>
<feature type="domain" description="Erythronate-4-phosphate dehydrogenase dimerisation" evidence="8">
    <location>
        <begin position="290"/>
        <end position="368"/>
    </location>
</feature>
<dbReference type="Proteomes" id="UP000615755">
    <property type="component" value="Unassembled WGS sequence"/>
</dbReference>
<feature type="active site" evidence="5">
    <location>
        <position position="238"/>
    </location>
</feature>
<comment type="caution">
    <text evidence="9">The sequence shown here is derived from an EMBL/GenBank/DDBJ whole genome shotgun (WGS) entry which is preliminary data.</text>
</comment>
<dbReference type="PROSITE" id="PS00671">
    <property type="entry name" value="D_2_HYDROXYACID_DH_3"/>
    <property type="match status" value="1"/>
</dbReference>
<dbReference type="InterPro" id="IPR038251">
    <property type="entry name" value="PdxB_dimer_sf"/>
</dbReference>
<dbReference type="SUPFAM" id="SSF52283">
    <property type="entry name" value="Formate/glycerate dehydrogenase catalytic domain-like"/>
    <property type="match status" value="1"/>
</dbReference>
<proteinExistence type="inferred from homology"/>
<dbReference type="Pfam" id="PF02826">
    <property type="entry name" value="2-Hacid_dh_C"/>
    <property type="match status" value="1"/>
</dbReference>
<evidence type="ECO:0000256" key="4">
    <source>
        <dbReference type="ARBA" id="ARBA00023096"/>
    </source>
</evidence>
<feature type="binding site" evidence="5">
    <location>
        <position position="233"/>
    </location>
    <ligand>
        <name>NAD(+)</name>
        <dbReference type="ChEBI" id="CHEBI:57540"/>
    </ligand>
</feature>
<feature type="binding site" evidence="5">
    <location>
        <begin position="207"/>
        <end position="209"/>
    </location>
    <ligand>
        <name>NAD(+)</name>
        <dbReference type="ChEBI" id="CHEBI:57540"/>
    </ligand>
</feature>
<dbReference type="EC" id="1.1.1.290" evidence="5"/>
<evidence type="ECO:0000256" key="1">
    <source>
        <dbReference type="ARBA" id="ARBA00022490"/>
    </source>
</evidence>
<dbReference type="EMBL" id="AQGV01000012">
    <property type="protein sequence ID" value="MBE0368882.1"/>
    <property type="molecule type" value="Genomic_DNA"/>
</dbReference>
<comment type="catalytic activity">
    <reaction evidence="5">
        <text>4-phospho-D-erythronate + NAD(+) = (R)-3-hydroxy-2-oxo-4-phosphooxybutanoate + NADH + H(+)</text>
        <dbReference type="Rhea" id="RHEA:18829"/>
        <dbReference type="ChEBI" id="CHEBI:15378"/>
        <dbReference type="ChEBI" id="CHEBI:57540"/>
        <dbReference type="ChEBI" id="CHEBI:57945"/>
        <dbReference type="ChEBI" id="CHEBI:58538"/>
        <dbReference type="ChEBI" id="CHEBI:58766"/>
        <dbReference type="EC" id="1.1.1.290"/>
    </reaction>
</comment>
<evidence type="ECO:0000259" key="6">
    <source>
        <dbReference type="Pfam" id="PF00389"/>
    </source>
</evidence>
<feature type="domain" description="D-isomer specific 2-hydroxyacid dehydrogenase NAD-binding" evidence="7">
    <location>
        <begin position="109"/>
        <end position="259"/>
    </location>
</feature>
<dbReference type="InterPro" id="IPR036291">
    <property type="entry name" value="NAD(P)-bd_dom_sf"/>
</dbReference>
<feature type="binding site" evidence="5">
    <location>
        <position position="258"/>
    </location>
    <ligand>
        <name>NAD(+)</name>
        <dbReference type="ChEBI" id="CHEBI:57540"/>
    </ligand>
</feature>
<comment type="pathway">
    <text evidence="5">Cofactor biosynthesis; pyridoxine 5'-phosphate biosynthesis; pyridoxine 5'-phosphate from D-erythrose 4-phosphate: step 2/5.</text>
</comment>
<dbReference type="InterPro" id="IPR006139">
    <property type="entry name" value="D-isomer_2_OHA_DH_cat_dom"/>
</dbReference>
<dbReference type="PANTHER" id="PTHR42938">
    <property type="entry name" value="FORMATE DEHYDROGENASE 1"/>
    <property type="match status" value="1"/>
</dbReference>
<dbReference type="Pfam" id="PF00389">
    <property type="entry name" value="2-Hacid_dh"/>
    <property type="match status" value="1"/>
</dbReference>
<accession>A0ABR9EDM9</accession>
<comment type="function">
    <text evidence="5">Catalyzes the oxidation of erythronate-4-phosphate to 3-hydroxy-2-oxo-4-phosphonooxybutanoate.</text>
</comment>
<comment type="caution">
    <text evidence="5">Lacks conserved residue(s) required for the propagation of feature annotation.</text>
</comment>
<evidence type="ECO:0000259" key="8">
    <source>
        <dbReference type="Pfam" id="PF11890"/>
    </source>
</evidence>
<feature type="active site" description="Proton donor" evidence="5">
    <location>
        <position position="255"/>
    </location>
</feature>
<feature type="binding site" evidence="5">
    <location>
        <position position="147"/>
    </location>
    <ligand>
        <name>NAD(+)</name>
        <dbReference type="ChEBI" id="CHEBI:57540"/>
    </ligand>
</feature>
<keyword evidence="4 5" id="KW-0664">Pyridoxine biosynthesis</keyword>
<sequence length="377" mass="41477">MKILADQNMPLVEEYFSDLGDVKRFDGRNLSPDALSDIDILLTRSVTQVDAQLLSKADNLKFVGTATIGIDHIDTALLLQKNIAFSSAPGCNAIAVAEYVISALYAYSQETNTGLAGKSLAIIGVGNIGQCLRDKLHSMGVTLLLCDPIRYAEGTLDEHIELDAALEQADFVTFHVPLIKDGKHKTQHLLNAERIAKLKAGMLIINASRGDVIDNKALLVALRSGKQLELVLDVWENEPNILTDLLPYVRFSSVHIAGHTQEGKARGTQMLYQGVCQLLDVAATKELADFLPIPALTKCHIEETLSEHDLGRIVHLVYDIRRDDGLLRGNLTTQGFDSLRKNYPPRREFSTLSIENRSGHGAMLAQLGFNVIEKNEE</sequence>
<dbReference type="Gene3D" id="3.30.1370.170">
    <property type="match status" value="1"/>
</dbReference>
<evidence type="ECO:0000259" key="7">
    <source>
        <dbReference type="Pfam" id="PF02826"/>
    </source>
</evidence>